<dbReference type="Proteomes" id="UP000281553">
    <property type="component" value="Unassembled WGS sequence"/>
</dbReference>
<protein>
    <submittedName>
        <fullName evidence="1">Uncharacterized protein</fullName>
    </submittedName>
</protein>
<sequence length="44" mass="4922">MRASHEDGRIGYCHCSTELCNFAPSIFFAPKTYLGVLLVLLLSF</sequence>
<dbReference type="EMBL" id="UYRU01042552">
    <property type="protein sequence ID" value="VDK76268.1"/>
    <property type="molecule type" value="Genomic_DNA"/>
</dbReference>
<dbReference type="AlphaFoldDB" id="A0A3P6UBC8"/>
<accession>A0A3P6UBC8</accession>
<evidence type="ECO:0000313" key="2">
    <source>
        <dbReference type="Proteomes" id="UP000281553"/>
    </source>
</evidence>
<organism evidence="1 2">
    <name type="scientific">Dibothriocephalus latus</name>
    <name type="common">Fish tapeworm</name>
    <name type="synonym">Diphyllobothrium latum</name>
    <dbReference type="NCBI Taxonomy" id="60516"/>
    <lineage>
        <taxon>Eukaryota</taxon>
        <taxon>Metazoa</taxon>
        <taxon>Spiralia</taxon>
        <taxon>Lophotrochozoa</taxon>
        <taxon>Platyhelminthes</taxon>
        <taxon>Cestoda</taxon>
        <taxon>Eucestoda</taxon>
        <taxon>Diphyllobothriidea</taxon>
        <taxon>Diphyllobothriidae</taxon>
        <taxon>Dibothriocephalus</taxon>
    </lineage>
</organism>
<proteinExistence type="predicted"/>
<name>A0A3P6UBC8_DIBLA</name>
<keyword evidence="2" id="KW-1185">Reference proteome</keyword>
<gene>
    <name evidence="1" type="ORF">DILT_LOCUS2735</name>
</gene>
<evidence type="ECO:0000313" key="1">
    <source>
        <dbReference type="EMBL" id="VDK76268.1"/>
    </source>
</evidence>
<reference evidence="1 2" key="1">
    <citation type="submission" date="2018-11" db="EMBL/GenBank/DDBJ databases">
        <authorList>
            <consortium name="Pathogen Informatics"/>
        </authorList>
    </citation>
    <scope>NUCLEOTIDE SEQUENCE [LARGE SCALE GENOMIC DNA]</scope>
</reference>